<feature type="region of interest" description="Disordered" evidence="1">
    <location>
        <begin position="2229"/>
        <end position="2276"/>
    </location>
</feature>
<sequence length="2551" mass="294624">MKKLDTKAITHLFKLRNDQEKWQKYDPNSSSMILFNDIPAVPMYQRAKFLTDLTANRNLKSALDNIGYNYVFNKNVLTRLIEEDAKESEIPIIIACFQLVSLCYDNNKEVQISTDDFSLFMQILNFNFIESIKDEINFLFRSLLEISLEIKNFEWTKTNIDLVIKQFNQNKSLPNSFYPLFCDFLSIILEFPNRDDYYPPVLDFLYLVFQEKRVLIETDKLFELIKFIKPLIIDLDPKALYILSEISKRIDYEVPPKTPSEPRQTLIELIDQLVPLFDSKTVSISTEKFQLTTNKEDSQIHNLPCTFSSEEIDDYKFDFQFDDKKLFQTETVINLPKELITEENFSLFKRFDSDIVDSIDTFVVFLENLAYKWSYHYLHKLIQYIIEANQKDEVKYQLIASFILLLKKLTDSTKIDVDLSQYLTLLFDDNSDKPLFFDARKTAFGPYALDPLLNDFRSAIIELLLLKSGGKIVLINKICLFKLLKIQSKQPFLITETLVRLLYKVSIEEFLDSRDIIKNDASTLLVSNNDKNNMTIIENEKIIKEPFSFVNDLLLTVSKTALVLKKLDAPIESRNAISSFIIALLSNKSSFYSCLTMNYFVDCLFNFIFENGLSKIFLTTIYKSLLLLDKSHKIAPLEYLVNLMFQASEFISAKENELKDYMVIIKEMIFDIVSFTIRLVPRLSKLYEQFIIPILYDVSSVETMNRAFYVLITFSMKKNFVLDMRIFDLLVEKIQYMKYINIINLIGLSTTLSRKSMFMIRRPCYIPLLFIMFNKNDENKDVRLREDVIELLKELATYSEYNRRCLHDGKVDSILLSYINNENPIRVKGVEIHLDYQDVFLKKDALYLLNLIIPAKSSNEIVSHIIDIMTSQQNVVSGISNYYDIYTELYKIVSKSINHPKPFFDIGNIRAFCFASGIDPIYFKDTTFTISFMMKADPLLLNKSTSQVMVVSLFDHSQRRLSIVLMSNGIYASYEANNQNTVVPLVQRSNPNEWAFYTFMFIYKKGKTGTGTGTYLITSYKNLERQHDSEFCNIKFDATPDLTLLLGGCSYSNRKVRNNFERCASISNLSILPGAPKTRDDIVNILLQNQKAALNYIFSTNNFNPKLTNRTEKMTFNNKEIEVQFVRNIYENTTVETFLSNYSIKLINSFKNLEQNMFKYITPFLSLSLQNIDSPKLINKFESILMGDQISKEKLNFVFFKSLFDITFVLYNCEKSNNRKMASKKKSKQSNVSDSYVITDCWSKSIVFNIDIWKKSEEFTQILEFLSLSISNHYIQKLFSKRDDFFSYFLYQLNSIIEEGNDEIIDNFILFLSRVSYIQLSREDCSKLFSLYCNVKSKDIMIHYLKLIQNISQSISKSGFKGLNDFSSIYSLIESCSASENEDVDSSDLIDIVVNLILVLHELYGKEFHTKVIKIVRAFSMASSSFIKKLFSNLESSIDEYPNLFSLTTLIAFNYRIIITSGVSKIPSKNKFNQSELWFVFPTLLALANFSPKMLKQQPKEEKEEEVENDNIKLSKKLFEFIVENSIEANSFDSVTNFINLCSKRNITLNNEIKPIEEGYLIDNPLYYYLNLLIDKIFALEIENKDVIFNVYMNTITSLFFHLNIKTLQFEKPNMDPIQHLELIYTNKNNLNESFTYHVCMTENQEMCNIDLINHAIQLAYKHINLFGHHEKISEKNKKPSLLNIGIQMINGENIKNTKNSSFSIQEINEFILLFKSKSDKSQITPNLYIDKFKSMNSVFDWLWDTLKTKFKDDFKATSDLITSRLLYNISQNYPLYGKAEWINYVKNYEKNLSTKQIGTNENNESFELLPILNFCYCPFLRRNKKIIDEKDEDEELCDFFEDVNHYNNERIDFEPNAFNIVYGRKVPICFRIDQEGVFVNDRFISYSVFKFVISMNRSHKNSDEDSTNDLINNSILFILTNGISFLLQFVENSSYFIQTIKKQKLPPQCFIAHSKDEMIEFLKPICISWQSSLISTFDFLNVLNLMDGRTYLVSNLDDNNKQHYPIFPSIEFLKQSTSSKQQFASPEIYYLIDEYPEAYENRKMLEKSSIIHEFVQIAFPDFFASTNNNNNNTQTNSSQSGANIRINPRKPSAIHPVSIQKVDILPVMNSIYDSSLKFRKKILFVSELNMPNYPPIFAFVFSNGLLVFCQVTFDKSGKLCFDPIVTKDFPLRKMTTEGKKVISSITSKHGIMMKCVKMLNYSEYDLGIIFFDQLSIRTISIKRLSSSPISIPSTSSNNNTNDSSKSSSTMTSGPSSTPIPRRSSSSSSSSSMSLKSPYNNIQLKIPLPDNSNNSIQASNLNANSISNTASNKSYAKLSLTEDNFCPFEQNLFAQSIFLRNPSTVSTAFFGEIESSIVDIVLPAASVICLHQSRRFSVVAVGCDDGRVIVHALCPGIRVSVIQTTVGETVNGLIPLPTKILITDNCGLILIYTSTSKLIVSTLSGTVVKSVSKFNTILSWFCFVPVSKQIDYIGFVGCKNNGNDQKFYGYNNYLCYFEASKPDEVHCLAELPKNCNDFKIHFDKLRNAFIVASCKGEVIVIPMPEIENDDE</sequence>
<name>A0ABR2JF63_9EUKA</name>
<dbReference type="SUPFAM" id="SSF81837">
    <property type="entry name" value="BEACH domain"/>
    <property type="match status" value="1"/>
</dbReference>
<dbReference type="Proteomes" id="UP001470230">
    <property type="component" value="Unassembled WGS sequence"/>
</dbReference>
<dbReference type="InterPro" id="IPR036372">
    <property type="entry name" value="BEACH_dom_sf"/>
</dbReference>
<keyword evidence="3" id="KW-1185">Reference proteome</keyword>
<evidence type="ECO:0000313" key="2">
    <source>
        <dbReference type="EMBL" id="KAK8876056.1"/>
    </source>
</evidence>
<evidence type="ECO:0000256" key="1">
    <source>
        <dbReference type="SAM" id="MobiDB-lite"/>
    </source>
</evidence>
<gene>
    <name evidence="2" type="ORF">M9Y10_006240</name>
</gene>
<evidence type="ECO:0000313" key="3">
    <source>
        <dbReference type="Proteomes" id="UP001470230"/>
    </source>
</evidence>
<reference evidence="2 3" key="1">
    <citation type="submission" date="2024-04" db="EMBL/GenBank/DDBJ databases">
        <title>Tritrichomonas musculus Genome.</title>
        <authorList>
            <person name="Alves-Ferreira E."/>
            <person name="Grigg M."/>
            <person name="Lorenzi H."/>
            <person name="Galac M."/>
        </authorList>
    </citation>
    <scope>NUCLEOTIDE SEQUENCE [LARGE SCALE GENOMIC DNA]</scope>
    <source>
        <strain evidence="2 3">EAF2021</strain>
    </source>
</reference>
<proteinExistence type="predicted"/>
<comment type="caution">
    <text evidence="2">The sequence shown here is derived from an EMBL/GenBank/DDBJ whole genome shotgun (WGS) entry which is preliminary data.</text>
</comment>
<evidence type="ECO:0008006" key="4">
    <source>
        <dbReference type="Google" id="ProtNLM"/>
    </source>
</evidence>
<organism evidence="2 3">
    <name type="scientific">Tritrichomonas musculus</name>
    <dbReference type="NCBI Taxonomy" id="1915356"/>
    <lineage>
        <taxon>Eukaryota</taxon>
        <taxon>Metamonada</taxon>
        <taxon>Parabasalia</taxon>
        <taxon>Tritrichomonadida</taxon>
        <taxon>Tritrichomonadidae</taxon>
        <taxon>Tritrichomonas</taxon>
    </lineage>
</organism>
<accession>A0ABR2JF63</accession>
<protein>
    <recommendedName>
        <fullName evidence="4">BEACH domain-containing protein</fullName>
    </recommendedName>
</protein>
<dbReference type="EMBL" id="JAPFFF010000012">
    <property type="protein sequence ID" value="KAK8876056.1"/>
    <property type="molecule type" value="Genomic_DNA"/>
</dbReference>